<keyword evidence="2" id="KW-1185">Reference proteome</keyword>
<name>A0A9X0D537_9CNID</name>
<dbReference type="SUPFAM" id="SSF53474">
    <property type="entry name" value="alpha/beta-Hydrolases"/>
    <property type="match status" value="1"/>
</dbReference>
<dbReference type="Proteomes" id="UP001163046">
    <property type="component" value="Unassembled WGS sequence"/>
</dbReference>
<protein>
    <submittedName>
        <fullName evidence="1">Uncharacterized protein</fullName>
    </submittedName>
</protein>
<dbReference type="Gene3D" id="3.40.50.1820">
    <property type="entry name" value="alpha/beta hydrolase"/>
    <property type="match status" value="1"/>
</dbReference>
<sequence length="133" mass="15626">MIRSSLMRRAFQCITRTLPAGTSVRNIIHFAQMTLSNKFQMYNFGSAWKNREHYGQDTPPLYNVSAMTVPVALYWAQNDWLADPQDVRALLPLLPNKLYDKYIENWDHLDFLWGLDAAKLVYYDIIKHMKTLL</sequence>
<organism evidence="1 2">
    <name type="scientific">Desmophyllum pertusum</name>
    <dbReference type="NCBI Taxonomy" id="174260"/>
    <lineage>
        <taxon>Eukaryota</taxon>
        <taxon>Metazoa</taxon>
        <taxon>Cnidaria</taxon>
        <taxon>Anthozoa</taxon>
        <taxon>Hexacorallia</taxon>
        <taxon>Scleractinia</taxon>
        <taxon>Caryophylliina</taxon>
        <taxon>Caryophylliidae</taxon>
        <taxon>Desmophyllum</taxon>
    </lineage>
</organism>
<dbReference type="InterPro" id="IPR029058">
    <property type="entry name" value="AB_hydrolase_fold"/>
</dbReference>
<dbReference type="AlphaFoldDB" id="A0A9X0D537"/>
<gene>
    <name evidence="1" type="ORF">OS493_001027</name>
</gene>
<dbReference type="PANTHER" id="PTHR11005">
    <property type="entry name" value="LYSOSOMAL ACID LIPASE-RELATED"/>
    <property type="match status" value="1"/>
</dbReference>
<evidence type="ECO:0000313" key="1">
    <source>
        <dbReference type="EMBL" id="KAJ7387687.1"/>
    </source>
</evidence>
<proteinExistence type="predicted"/>
<accession>A0A9X0D537</accession>
<dbReference type="EMBL" id="MU825873">
    <property type="protein sequence ID" value="KAJ7387687.1"/>
    <property type="molecule type" value="Genomic_DNA"/>
</dbReference>
<dbReference type="OrthoDB" id="9974421at2759"/>
<comment type="caution">
    <text evidence="1">The sequence shown here is derived from an EMBL/GenBank/DDBJ whole genome shotgun (WGS) entry which is preliminary data.</text>
</comment>
<reference evidence="1" key="1">
    <citation type="submission" date="2023-01" db="EMBL/GenBank/DDBJ databases">
        <title>Genome assembly of the deep-sea coral Lophelia pertusa.</title>
        <authorList>
            <person name="Herrera S."/>
            <person name="Cordes E."/>
        </authorList>
    </citation>
    <scope>NUCLEOTIDE SEQUENCE</scope>
    <source>
        <strain evidence="1">USNM1676648</strain>
        <tissue evidence="1">Polyp</tissue>
    </source>
</reference>
<evidence type="ECO:0000313" key="2">
    <source>
        <dbReference type="Proteomes" id="UP001163046"/>
    </source>
</evidence>